<feature type="transmembrane region" description="Helical" evidence="7">
    <location>
        <begin position="308"/>
        <end position="329"/>
    </location>
</feature>
<organism evidence="9 10">
    <name type="scientific">Aspergillus steynii IBT 23096</name>
    <dbReference type="NCBI Taxonomy" id="1392250"/>
    <lineage>
        <taxon>Eukaryota</taxon>
        <taxon>Fungi</taxon>
        <taxon>Dikarya</taxon>
        <taxon>Ascomycota</taxon>
        <taxon>Pezizomycotina</taxon>
        <taxon>Eurotiomycetes</taxon>
        <taxon>Eurotiomycetidae</taxon>
        <taxon>Eurotiales</taxon>
        <taxon>Aspergillaceae</taxon>
        <taxon>Aspergillus</taxon>
        <taxon>Aspergillus subgen. Circumdati</taxon>
    </lineage>
</organism>
<dbReference type="Pfam" id="PF20684">
    <property type="entry name" value="Fung_rhodopsin"/>
    <property type="match status" value="1"/>
</dbReference>
<feature type="transmembrane region" description="Helical" evidence="7">
    <location>
        <begin position="274"/>
        <end position="296"/>
    </location>
</feature>
<dbReference type="OrthoDB" id="4108299at2759"/>
<evidence type="ECO:0000259" key="8">
    <source>
        <dbReference type="Pfam" id="PF20684"/>
    </source>
</evidence>
<dbReference type="InterPro" id="IPR052337">
    <property type="entry name" value="SAT4-like"/>
</dbReference>
<evidence type="ECO:0000256" key="2">
    <source>
        <dbReference type="ARBA" id="ARBA00022692"/>
    </source>
</evidence>
<feature type="domain" description="Rhodopsin" evidence="8">
    <location>
        <begin position="139"/>
        <end position="372"/>
    </location>
</feature>
<keyword evidence="2 7" id="KW-0812">Transmembrane</keyword>
<evidence type="ECO:0000256" key="1">
    <source>
        <dbReference type="ARBA" id="ARBA00004141"/>
    </source>
</evidence>
<dbReference type="GO" id="GO:0016020">
    <property type="term" value="C:membrane"/>
    <property type="evidence" value="ECO:0007669"/>
    <property type="project" value="UniProtKB-SubCell"/>
</dbReference>
<comment type="similarity">
    <text evidence="5">Belongs to the SAT4 family.</text>
</comment>
<keyword evidence="4 7" id="KW-0472">Membrane</keyword>
<feature type="transmembrane region" description="Helical" evidence="7">
    <location>
        <begin position="233"/>
        <end position="254"/>
    </location>
</feature>
<dbReference type="STRING" id="1392250.A0A2I2GM15"/>
<name>A0A2I2GM15_9EURO</name>
<feature type="transmembrane region" description="Helical" evidence="7">
    <location>
        <begin position="195"/>
        <end position="221"/>
    </location>
</feature>
<comment type="caution">
    <text evidence="9">The sequence shown here is derived from an EMBL/GenBank/DDBJ whole genome shotgun (WGS) entry which is preliminary data.</text>
</comment>
<evidence type="ECO:0000313" key="9">
    <source>
        <dbReference type="EMBL" id="PLB53899.1"/>
    </source>
</evidence>
<accession>A0A2I2GM15</accession>
<proteinExistence type="inferred from homology"/>
<dbReference type="Proteomes" id="UP000234275">
    <property type="component" value="Unassembled WGS sequence"/>
</dbReference>
<evidence type="ECO:0000256" key="6">
    <source>
        <dbReference type="SAM" id="MobiDB-lite"/>
    </source>
</evidence>
<dbReference type="PANTHER" id="PTHR33048:SF47">
    <property type="entry name" value="INTEGRAL MEMBRANE PROTEIN-RELATED"/>
    <property type="match status" value="1"/>
</dbReference>
<evidence type="ECO:0000256" key="7">
    <source>
        <dbReference type="SAM" id="Phobius"/>
    </source>
</evidence>
<evidence type="ECO:0000256" key="3">
    <source>
        <dbReference type="ARBA" id="ARBA00022989"/>
    </source>
</evidence>
<reference evidence="9 10" key="1">
    <citation type="submission" date="2016-12" db="EMBL/GenBank/DDBJ databases">
        <title>The genomes of Aspergillus section Nigri reveals drivers in fungal speciation.</title>
        <authorList>
            <consortium name="DOE Joint Genome Institute"/>
            <person name="Vesth T.C."/>
            <person name="Nybo J."/>
            <person name="Theobald S."/>
            <person name="Brandl J."/>
            <person name="Frisvad J.C."/>
            <person name="Nielsen K.F."/>
            <person name="Lyhne E.K."/>
            <person name="Kogle M.E."/>
            <person name="Kuo A."/>
            <person name="Riley R."/>
            <person name="Clum A."/>
            <person name="Nolan M."/>
            <person name="Lipzen A."/>
            <person name="Salamov A."/>
            <person name="Henrissat B."/>
            <person name="Wiebenga A."/>
            <person name="De Vries R.P."/>
            <person name="Grigoriev I.V."/>
            <person name="Mortensen U.H."/>
            <person name="Andersen M.R."/>
            <person name="Baker S.E."/>
        </authorList>
    </citation>
    <scope>NUCLEOTIDE SEQUENCE [LARGE SCALE GENOMIC DNA]</scope>
    <source>
        <strain evidence="9 10">IBT 23096</strain>
    </source>
</reference>
<dbReference type="RefSeq" id="XP_024709201.1">
    <property type="nucleotide sequence ID" value="XM_024851923.1"/>
</dbReference>
<dbReference type="VEuPathDB" id="FungiDB:P170DRAFT_460209"/>
<feature type="transmembrane region" description="Helical" evidence="7">
    <location>
        <begin position="155"/>
        <end position="175"/>
    </location>
</feature>
<evidence type="ECO:0000256" key="5">
    <source>
        <dbReference type="ARBA" id="ARBA00038359"/>
    </source>
</evidence>
<evidence type="ECO:0000313" key="10">
    <source>
        <dbReference type="Proteomes" id="UP000234275"/>
    </source>
</evidence>
<feature type="transmembrane region" description="Helical" evidence="7">
    <location>
        <begin position="341"/>
        <end position="366"/>
    </location>
</feature>
<dbReference type="EMBL" id="MSFO01000001">
    <property type="protein sequence ID" value="PLB53899.1"/>
    <property type="molecule type" value="Genomic_DNA"/>
</dbReference>
<feature type="region of interest" description="Disordered" evidence="6">
    <location>
        <begin position="433"/>
        <end position="459"/>
    </location>
</feature>
<dbReference type="GeneID" id="36559621"/>
<dbReference type="InterPro" id="IPR049326">
    <property type="entry name" value="Rhodopsin_dom_fungi"/>
</dbReference>
<keyword evidence="3 7" id="KW-1133">Transmembrane helix</keyword>
<comment type="subcellular location">
    <subcellularLocation>
        <location evidence="1">Membrane</location>
        <topology evidence="1">Multi-pass membrane protein</topology>
    </subcellularLocation>
</comment>
<sequence>MTDKSAIITVGSRCCQGNMSTCMNPNSRRPDLLVNLGSSRWRLSAGSWRIRESILVLCDVKQPETYWLRDIESATLSLIFISVFRLAHQQFCQQFFTMEAEASDEGEWPPLPNEMTHEGRAVLGLHVCLLSLSTICMILRFLARRMASSLQIDDWSSLASLFFAYAQTITSTLSITIGHGGYEIQQYSESQLRTWMKMMCISDFFYALSVALTKLSILIFYHRIFEMHKTLSALISILMVVVVCYILIVTTLTIMDLALFGRKMPELVGDATVFNYIVGIINSVLDVFILAIPQLTVWRLQWTRSKKLLVSGVFFLGGITCILSIVRITTVITQGHEDITYGVQFIMIVTVIEMNTGIICTCLPMFPSLIRRWKRKLTPQNREDPGLTGSILLTIGRMRARQLPVAGGVGGSTEALNTEVDPVHQGASYHMADMKSPCSHNETSESSDMTISQPRSETR</sequence>
<feature type="compositionally biased region" description="Polar residues" evidence="6">
    <location>
        <begin position="438"/>
        <end position="459"/>
    </location>
</feature>
<dbReference type="PANTHER" id="PTHR33048">
    <property type="entry name" value="PTH11-LIKE INTEGRAL MEMBRANE PROTEIN (AFU_ORTHOLOGUE AFUA_5G11245)"/>
    <property type="match status" value="1"/>
</dbReference>
<protein>
    <recommendedName>
        <fullName evidence="8">Rhodopsin domain-containing protein</fullName>
    </recommendedName>
</protein>
<dbReference type="AlphaFoldDB" id="A0A2I2GM15"/>
<feature type="non-terminal residue" evidence="9">
    <location>
        <position position="1"/>
    </location>
</feature>
<evidence type="ECO:0000256" key="4">
    <source>
        <dbReference type="ARBA" id="ARBA00023136"/>
    </source>
</evidence>
<keyword evidence="10" id="KW-1185">Reference proteome</keyword>
<feature type="transmembrane region" description="Helical" evidence="7">
    <location>
        <begin position="121"/>
        <end position="143"/>
    </location>
</feature>
<gene>
    <name evidence="9" type="ORF">P170DRAFT_460209</name>
</gene>